<dbReference type="Gramene" id="TKW03764">
    <property type="protein sequence ID" value="TKW03764"/>
    <property type="gene ID" value="SEVIR_7G064300v2"/>
</dbReference>
<gene>
    <name evidence="3" type="ORF">SEVIR_7G064300v2</name>
</gene>
<evidence type="ECO:0000256" key="1">
    <source>
        <dbReference type="PROSITE-ProRule" id="PRU00042"/>
    </source>
</evidence>
<keyword evidence="1" id="KW-0862">Zinc</keyword>
<dbReference type="PROSITE" id="PS00028">
    <property type="entry name" value="ZINC_FINGER_C2H2_1"/>
    <property type="match status" value="2"/>
</dbReference>
<dbReference type="GO" id="GO:0008270">
    <property type="term" value="F:zinc ion binding"/>
    <property type="evidence" value="ECO:0007669"/>
    <property type="project" value="UniProtKB-KW"/>
</dbReference>
<reference evidence="3" key="1">
    <citation type="submission" date="2019-03" db="EMBL/GenBank/DDBJ databases">
        <title>WGS assembly of Setaria viridis.</title>
        <authorList>
            <person name="Huang P."/>
            <person name="Jenkins J."/>
            <person name="Grimwood J."/>
            <person name="Barry K."/>
            <person name="Healey A."/>
            <person name="Mamidi S."/>
            <person name="Sreedasyam A."/>
            <person name="Shu S."/>
            <person name="Feldman M."/>
            <person name="Wu J."/>
            <person name="Yu Y."/>
            <person name="Chen C."/>
            <person name="Johnson J."/>
            <person name="Rokhsar D."/>
            <person name="Baxter I."/>
            <person name="Schmutz J."/>
            <person name="Brutnell T."/>
            <person name="Kellogg E."/>
        </authorList>
    </citation>
    <scope>NUCLEOTIDE SEQUENCE [LARGE SCALE GENOMIC DNA]</scope>
</reference>
<proteinExistence type="predicted"/>
<evidence type="ECO:0000259" key="2">
    <source>
        <dbReference type="PROSITE" id="PS50157"/>
    </source>
</evidence>
<dbReference type="PROSITE" id="PS50157">
    <property type="entry name" value="ZINC_FINGER_C2H2_2"/>
    <property type="match status" value="1"/>
</dbReference>
<dbReference type="AlphaFoldDB" id="A0A4U6TQU6"/>
<dbReference type="OMA" id="CIITSIM"/>
<keyword evidence="4" id="KW-1185">Reference proteome</keyword>
<dbReference type="PANTHER" id="PTHR36055:SF1">
    <property type="entry name" value="C2H2-LIKE ZINC FINGER PROTEIN"/>
    <property type="match status" value="1"/>
</dbReference>
<keyword evidence="1" id="KW-0863">Zinc-finger</keyword>
<dbReference type="SMART" id="SM00355">
    <property type="entry name" value="ZnF_C2H2"/>
    <property type="match status" value="2"/>
</dbReference>
<organism evidence="3 4">
    <name type="scientific">Setaria viridis</name>
    <name type="common">Green bristlegrass</name>
    <name type="synonym">Setaria italica subsp. viridis</name>
    <dbReference type="NCBI Taxonomy" id="4556"/>
    <lineage>
        <taxon>Eukaryota</taxon>
        <taxon>Viridiplantae</taxon>
        <taxon>Streptophyta</taxon>
        <taxon>Embryophyta</taxon>
        <taxon>Tracheophyta</taxon>
        <taxon>Spermatophyta</taxon>
        <taxon>Magnoliopsida</taxon>
        <taxon>Liliopsida</taxon>
        <taxon>Poales</taxon>
        <taxon>Poaceae</taxon>
        <taxon>PACMAD clade</taxon>
        <taxon>Panicoideae</taxon>
        <taxon>Panicodae</taxon>
        <taxon>Paniceae</taxon>
        <taxon>Cenchrinae</taxon>
        <taxon>Setaria</taxon>
    </lineage>
</organism>
<dbReference type="InterPro" id="IPR013087">
    <property type="entry name" value="Znf_C2H2_type"/>
</dbReference>
<feature type="domain" description="C2H2-type" evidence="2">
    <location>
        <begin position="296"/>
        <end position="325"/>
    </location>
</feature>
<dbReference type="GO" id="GO:1990380">
    <property type="term" value="F:K48-linked deubiquitinase activity"/>
    <property type="evidence" value="ECO:0007669"/>
    <property type="project" value="InterPro"/>
</dbReference>
<dbReference type="PANTHER" id="PTHR36055">
    <property type="entry name" value="C2H2-LIKE ZINC FINGER PROTEIN"/>
    <property type="match status" value="1"/>
</dbReference>
<dbReference type="Pfam" id="PF04424">
    <property type="entry name" value="MINDY_DUB"/>
    <property type="match status" value="1"/>
</dbReference>
<protein>
    <recommendedName>
        <fullName evidence="2">C2H2-type domain-containing protein</fullName>
    </recommendedName>
</protein>
<dbReference type="InterPro" id="IPR036236">
    <property type="entry name" value="Znf_C2H2_sf"/>
</dbReference>
<evidence type="ECO:0000313" key="4">
    <source>
        <dbReference type="Proteomes" id="UP000298652"/>
    </source>
</evidence>
<dbReference type="GO" id="GO:0004843">
    <property type="term" value="F:cysteine-type deubiquitinase activity"/>
    <property type="evidence" value="ECO:0007669"/>
    <property type="project" value="InterPro"/>
</dbReference>
<dbReference type="EMBL" id="CM016558">
    <property type="protein sequence ID" value="TKW03764.1"/>
    <property type="molecule type" value="Genomic_DNA"/>
</dbReference>
<name>A0A4U6TQU6_SETVI</name>
<dbReference type="SUPFAM" id="SSF57667">
    <property type="entry name" value="beta-beta-alpha zinc fingers"/>
    <property type="match status" value="1"/>
</dbReference>
<evidence type="ECO:0000313" key="3">
    <source>
        <dbReference type="EMBL" id="TKW03764.1"/>
    </source>
</evidence>
<accession>A0A4U6TQU6</accession>
<dbReference type="Proteomes" id="UP000298652">
    <property type="component" value="Chromosome 7"/>
</dbReference>
<sequence length="661" mass="74158">MADIAGIIYTSRAIDFGGIQRIIAYPANHHERSALLALYNALSLRGDLTVPQEAEHQVPLQSLVSRLQRKYRRSHLGLGGGDVITRIEMNNCITALSRAINVSVDFTKSDGITSNTVNLEVFEHLKVSLHHGRIVDHENEVVANAIGVGPHEVFRAADPDAPIQIINEDQEVVNLPEVVEFLQGTGLTDFGLQQLIESAQDEQVFVLFWNRSFHTMIKHDGNLYALHNYMDNISTNIVWREFNLQGEGQFFTSNFVLVSAAVLQAEAVVEAAEGGVPPQMLPGPDQSGSSSPLKAHQCNRRSCQHVYLSEVNLNRHKQIHSKDPKVTIIGFNKDEIGKFWDKLNNKDACIITSIMDMRIQDIHGDLLCELIEQTAPEDIFYGIANKLKDTLAGKEKISSSELFALLDEGSERTAFSTDIRHLPKKVLSCEMGVLAFKETSNVIACWCFFLEKRLIDDWSNYMDAESTKFANLLLDGDKDSRFHICPNPGCELRFFSQVNYNRHMQTHIEDPNGKDFVEKRTQIGEYFDKLITSDSAGPVLSLDQVNIKPFKWKTVKKLLKKEQKPLVAGKLLDAINTKKTTADELFAALDKASEGTLFTNDVLSCEDSKIFKECIPTPINATAAVSYFLEKNLIERWFKSNATNKIDLLGQTAGQQHKQRL</sequence>
<keyword evidence="1" id="KW-0479">Metal-binding</keyword>
<dbReference type="InterPro" id="IPR033979">
    <property type="entry name" value="MINDY_domain"/>
</dbReference>